<accession>A0AAV9G4P6</accession>
<evidence type="ECO:0000313" key="2">
    <source>
        <dbReference type="Proteomes" id="UP001321760"/>
    </source>
</evidence>
<dbReference type="EMBL" id="MU865992">
    <property type="protein sequence ID" value="KAK4443501.1"/>
    <property type="molecule type" value="Genomic_DNA"/>
</dbReference>
<reference evidence="1" key="2">
    <citation type="submission" date="2023-05" db="EMBL/GenBank/DDBJ databases">
        <authorList>
            <consortium name="Lawrence Berkeley National Laboratory"/>
            <person name="Steindorff A."/>
            <person name="Hensen N."/>
            <person name="Bonometti L."/>
            <person name="Westerberg I."/>
            <person name="Brannstrom I.O."/>
            <person name="Guillou S."/>
            <person name="Cros-Aarteil S."/>
            <person name="Calhoun S."/>
            <person name="Haridas S."/>
            <person name="Kuo A."/>
            <person name="Mondo S."/>
            <person name="Pangilinan J."/>
            <person name="Riley R."/>
            <person name="Labutti K."/>
            <person name="Andreopoulos B."/>
            <person name="Lipzen A."/>
            <person name="Chen C."/>
            <person name="Yanf M."/>
            <person name="Daum C."/>
            <person name="Ng V."/>
            <person name="Clum A."/>
            <person name="Ohm R."/>
            <person name="Martin F."/>
            <person name="Silar P."/>
            <person name="Natvig D."/>
            <person name="Lalanne C."/>
            <person name="Gautier V."/>
            <person name="Ament-Velasquez S.L."/>
            <person name="Kruys A."/>
            <person name="Hutchinson M.I."/>
            <person name="Powell A.J."/>
            <person name="Barry K."/>
            <person name="Miller A.N."/>
            <person name="Grigoriev I.V."/>
            <person name="Debuchy R."/>
            <person name="Gladieux P."/>
            <person name="Thoren M.H."/>
            <person name="Johannesson H."/>
        </authorList>
    </citation>
    <scope>NUCLEOTIDE SEQUENCE</scope>
    <source>
        <strain evidence="1">PSN243</strain>
    </source>
</reference>
<name>A0AAV9G4P6_9PEZI</name>
<dbReference type="Proteomes" id="UP001321760">
    <property type="component" value="Unassembled WGS sequence"/>
</dbReference>
<keyword evidence="2" id="KW-1185">Reference proteome</keyword>
<gene>
    <name evidence="1" type="ORF">QBC34DRAFT_386261</name>
</gene>
<dbReference type="AlphaFoldDB" id="A0AAV9G4P6"/>
<organism evidence="1 2">
    <name type="scientific">Podospora aff. communis PSN243</name>
    <dbReference type="NCBI Taxonomy" id="3040156"/>
    <lineage>
        <taxon>Eukaryota</taxon>
        <taxon>Fungi</taxon>
        <taxon>Dikarya</taxon>
        <taxon>Ascomycota</taxon>
        <taxon>Pezizomycotina</taxon>
        <taxon>Sordariomycetes</taxon>
        <taxon>Sordariomycetidae</taxon>
        <taxon>Sordariales</taxon>
        <taxon>Podosporaceae</taxon>
        <taxon>Podospora</taxon>
    </lineage>
</organism>
<evidence type="ECO:0000313" key="1">
    <source>
        <dbReference type="EMBL" id="KAK4443501.1"/>
    </source>
</evidence>
<protein>
    <submittedName>
        <fullName evidence="1">Uncharacterized protein</fullName>
    </submittedName>
</protein>
<sequence>MPTGYGAEELNLMEDVDTLQDTIRLMGRLFLCMLARLEREGLLSKNSEVLNLGLIMALFIAMPMMMPAALQLPTDNEPLGPEKDNKKWCPGKFWHHIYAYARKYDIKLEGPRFFDKILAICRANVDLPEPTSNLEHADPFGYYAELAMYKARRGGMNACLSKRAEKGTEVIGGDYLDVTTWSSAERARYSRTGRDPMLALGDGVKNGRVLEKSQGHRSAGAGLRVYTV</sequence>
<comment type="caution">
    <text evidence="1">The sequence shown here is derived from an EMBL/GenBank/DDBJ whole genome shotgun (WGS) entry which is preliminary data.</text>
</comment>
<reference evidence="1" key="1">
    <citation type="journal article" date="2023" name="Mol. Phylogenet. Evol.">
        <title>Genome-scale phylogeny and comparative genomics of the fungal order Sordariales.</title>
        <authorList>
            <person name="Hensen N."/>
            <person name="Bonometti L."/>
            <person name="Westerberg I."/>
            <person name="Brannstrom I.O."/>
            <person name="Guillou S."/>
            <person name="Cros-Aarteil S."/>
            <person name="Calhoun S."/>
            <person name="Haridas S."/>
            <person name="Kuo A."/>
            <person name="Mondo S."/>
            <person name="Pangilinan J."/>
            <person name="Riley R."/>
            <person name="LaButti K."/>
            <person name="Andreopoulos B."/>
            <person name="Lipzen A."/>
            <person name="Chen C."/>
            <person name="Yan M."/>
            <person name="Daum C."/>
            <person name="Ng V."/>
            <person name="Clum A."/>
            <person name="Steindorff A."/>
            <person name="Ohm R.A."/>
            <person name="Martin F."/>
            <person name="Silar P."/>
            <person name="Natvig D.O."/>
            <person name="Lalanne C."/>
            <person name="Gautier V."/>
            <person name="Ament-Velasquez S.L."/>
            <person name="Kruys A."/>
            <person name="Hutchinson M.I."/>
            <person name="Powell A.J."/>
            <person name="Barry K."/>
            <person name="Miller A.N."/>
            <person name="Grigoriev I.V."/>
            <person name="Debuchy R."/>
            <person name="Gladieux P."/>
            <person name="Hiltunen Thoren M."/>
            <person name="Johannesson H."/>
        </authorList>
    </citation>
    <scope>NUCLEOTIDE SEQUENCE</scope>
    <source>
        <strain evidence="1">PSN243</strain>
    </source>
</reference>
<proteinExistence type="predicted"/>